<feature type="non-terminal residue" evidence="1">
    <location>
        <position position="82"/>
    </location>
</feature>
<dbReference type="AlphaFoldDB" id="A0A074YU48"/>
<name>A0A074YU48_OPIVI</name>
<proteinExistence type="predicted"/>
<dbReference type="CTD" id="20326476"/>
<sequence length="82" mass="9470">WHCSQRWKVSVKRKKHSFYLISVLAFVTLGLASRKSHSTSFSRVECVHLPLFVGMTVRIMPLNCLELTDTQHMKLTTRPSVI</sequence>
<feature type="non-terminal residue" evidence="1">
    <location>
        <position position="1"/>
    </location>
</feature>
<dbReference type="KEGG" id="ovi:T265_12308"/>
<keyword evidence="2" id="KW-1185">Reference proteome</keyword>
<evidence type="ECO:0000313" key="2">
    <source>
        <dbReference type="Proteomes" id="UP000054324"/>
    </source>
</evidence>
<dbReference type="RefSeq" id="XP_009177927.1">
    <property type="nucleotide sequence ID" value="XM_009179663.1"/>
</dbReference>
<dbReference type="EMBL" id="KL603399">
    <property type="protein sequence ID" value="KER18326.1"/>
    <property type="molecule type" value="Genomic_DNA"/>
</dbReference>
<dbReference type="GeneID" id="20326476"/>
<evidence type="ECO:0000313" key="1">
    <source>
        <dbReference type="EMBL" id="KER18326.1"/>
    </source>
</evidence>
<reference evidence="1 2" key="1">
    <citation type="submission" date="2013-11" db="EMBL/GenBank/DDBJ databases">
        <title>Opisthorchis viverrini - life in the bile duct.</title>
        <authorList>
            <person name="Young N.D."/>
            <person name="Nagarajan N."/>
            <person name="Lin S.J."/>
            <person name="Korhonen P.K."/>
            <person name="Jex A.R."/>
            <person name="Hall R.S."/>
            <person name="Safavi-Hemami H."/>
            <person name="Kaewkong W."/>
            <person name="Bertrand D."/>
            <person name="Gao S."/>
            <person name="Seet Q."/>
            <person name="Wongkham S."/>
            <person name="Teh B.T."/>
            <person name="Wongkham C."/>
            <person name="Intapan P.M."/>
            <person name="Maleewong W."/>
            <person name="Yang X."/>
            <person name="Hu M."/>
            <person name="Wang Z."/>
            <person name="Hofmann A."/>
            <person name="Sternberg P.W."/>
            <person name="Tan P."/>
            <person name="Wang J."/>
            <person name="Gasser R.B."/>
        </authorList>
    </citation>
    <scope>NUCLEOTIDE SEQUENCE [LARGE SCALE GENOMIC DNA]</scope>
</reference>
<gene>
    <name evidence="1" type="ORF">T265_12308</name>
</gene>
<accession>A0A074YU48</accession>
<dbReference type="Proteomes" id="UP000054324">
    <property type="component" value="Unassembled WGS sequence"/>
</dbReference>
<protein>
    <submittedName>
        <fullName evidence="1">Uncharacterized protein</fullName>
    </submittedName>
</protein>
<organism evidence="1 2">
    <name type="scientific">Opisthorchis viverrini</name>
    <name type="common">Southeast Asian liver fluke</name>
    <dbReference type="NCBI Taxonomy" id="6198"/>
    <lineage>
        <taxon>Eukaryota</taxon>
        <taxon>Metazoa</taxon>
        <taxon>Spiralia</taxon>
        <taxon>Lophotrochozoa</taxon>
        <taxon>Platyhelminthes</taxon>
        <taxon>Trematoda</taxon>
        <taxon>Digenea</taxon>
        <taxon>Opisthorchiida</taxon>
        <taxon>Opisthorchiata</taxon>
        <taxon>Opisthorchiidae</taxon>
        <taxon>Opisthorchis</taxon>
    </lineage>
</organism>